<dbReference type="EMBL" id="NIOJ01000007">
    <property type="protein sequence ID" value="PNU00737.1"/>
    <property type="molecule type" value="Genomic_DNA"/>
</dbReference>
<organism evidence="2 3">
    <name type="scientific">Clostridium thermosuccinogenes</name>
    <dbReference type="NCBI Taxonomy" id="84032"/>
    <lineage>
        <taxon>Bacteria</taxon>
        <taxon>Bacillati</taxon>
        <taxon>Bacillota</taxon>
        <taxon>Clostridia</taxon>
        <taxon>Eubacteriales</taxon>
        <taxon>Clostridiaceae</taxon>
        <taxon>Clostridium</taxon>
    </lineage>
</organism>
<keyword evidence="3" id="KW-1185">Reference proteome</keyword>
<dbReference type="OrthoDB" id="1957909at2"/>
<keyword evidence="1" id="KW-1133">Transmembrane helix</keyword>
<proteinExistence type="predicted"/>
<dbReference type="NCBIfam" id="TIGR02833">
    <property type="entry name" value="spore_III_AB"/>
    <property type="match status" value="1"/>
</dbReference>
<dbReference type="KEGG" id="cthd:CDO33_06745"/>
<comment type="caution">
    <text evidence="2">The sequence shown here is derived from an EMBL/GenBank/DDBJ whole genome shotgun (WGS) entry which is preliminary data.</text>
</comment>
<feature type="transmembrane region" description="Helical" evidence="1">
    <location>
        <begin position="6"/>
        <end position="23"/>
    </location>
</feature>
<gene>
    <name evidence="2" type="primary">spoIIIAB</name>
    <name evidence="2" type="ORF">CDQ84_04735</name>
</gene>
<evidence type="ECO:0000313" key="2">
    <source>
        <dbReference type="EMBL" id="PNU00737.1"/>
    </source>
</evidence>
<accession>A0A2K2FPM4</accession>
<feature type="transmembrane region" description="Helical" evidence="1">
    <location>
        <begin position="155"/>
        <end position="172"/>
    </location>
</feature>
<name>A0A2K2FPM4_9CLOT</name>
<keyword evidence="1" id="KW-0472">Membrane</keyword>
<evidence type="ECO:0000256" key="1">
    <source>
        <dbReference type="SAM" id="Phobius"/>
    </source>
</evidence>
<protein>
    <submittedName>
        <fullName evidence="2">Stage III sporulation protein AB</fullName>
    </submittedName>
</protein>
<dbReference type="RefSeq" id="WP_103080571.1">
    <property type="nucleotide sequence ID" value="NZ_CP021850.1"/>
</dbReference>
<dbReference type="Proteomes" id="UP000236151">
    <property type="component" value="Unassembled WGS sequence"/>
</dbReference>
<dbReference type="PIRSF" id="PIRSF021435">
    <property type="entry name" value="SpoIIIAB"/>
    <property type="match status" value="1"/>
</dbReference>
<keyword evidence="1" id="KW-0812">Transmembrane</keyword>
<dbReference type="Pfam" id="PF09548">
    <property type="entry name" value="Spore_III_AB"/>
    <property type="match status" value="1"/>
</dbReference>
<reference evidence="2 3" key="1">
    <citation type="submission" date="2017-06" db="EMBL/GenBank/DDBJ databases">
        <title>Investigating the central metabolism of Clostridium thermosuccinogenes.</title>
        <authorList>
            <person name="Koendjbiharie J.G."/>
            <person name="van Kranenburg R."/>
        </authorList>
    </citation>
    <scope>NUCLEOTIDE SEQUENCE [LARGE SCALE GENOMIC DNA]</scope>
    <source>
        <strain evidence="2 3">DSM 5806</strain>
    </source>
</reference>
<sequence>MLLKIIGSILIISASGFIGFLYSKDCSARPQQLREIQSMLQMLENEISFLSTPLSEAFERIYKSSNNSISAIFKSAHEYLIDNLNYNASEAWALAVRDNIKKTSLKEEDEEILVSFGKILGSSDVEGQIGNIRLTVNQLKMQEHKAEEIRKKNENMYRTLGVLGGIAIVILLL</sequence>
<dbReference type="InterPro" id="IPR014198">
    <property type="entry name" value="Spore_III_AB"/>
</dbReference>
<evidence type="ECO:0000313" key="3">
    <source>
        <dbReference type="Proteomes" id="UP000236151"/>
    </source>
</evidence>
<dbReference type="AlphaFoldDB" id="A0A2K2FPM4"/>